<dbReference type="Proteomes" id="UP000299102">
    <property type="component" value="Unassembled WGS sequence"/>
</dbReference>
<comment type="caution">
    <text evidence="1">The sequence shown here is derived from an EMBL/GenBank/DDBJ whole genome shotgun (WGS) entry which is preliminary data.</text>
</comment>
<keyword evidence="2" id="KW-1185">Reference proteome</keyword>
<sequence length="112" mass="12776">MSHFGAIVMATRLTGANTVLLIGDVNQLPFIDKLKLFEMQYIRSNLVAMVTKELLYTYRDPMDVAYALNVVYSGIYSSLTRVPSLRTERYSDANIPKDLPNTLYLTYTEVEK</sequence>
<dbReference type="OrthoDB" id="9995375at2759"/>
<organism evidence="1 2">
    <name type="scientific">Eumeta variegata</name>
    <name type="common">Bagworm moth</name>
    <name type="synonym">Eumeta japonica</name>
    <dbReference type="NCBI Taxonomy" id="151549"/>
    <lineage>
        <taxon>Eukaryota</taxon>
        <taxon>Metazoa</taxon>
        <taxon>Ecdysozoa</taxon>
        <taxon>Arthropoda</taxon>
        <taxon>Hexapoda</taxon>
        <taxon>Insecta</taxon>
        <taxon>Pterygota</taxon>
        <taxon>Neoptera</taxon>
        <taxon>Endopterygota</taxon>
        <taxon>Lepidoptera</taxon>
        <taxon>Glossata</taxon>
        <taxon>Ditrysia</taxon>
        <taxon>Tineoidea</taxon>
        <taxon>Psychidae</taxon>
        <taxon>Oiketicinae</taxon>
        <taxon>Eumeta</taxon>
    </lineage>
</organism>
<name>A0A4C1T243_EUMVA</name>
<protein>
    <submittedName>
        <fullName evidence="1">Uncharacterized protein</fullName>
    </submittedName>
</protein>
<dbReference type="InterPro" id="IPR027417">
    <property type="entry name" value="P-loop_NTPase"/>
</dbReference>
<evidence type="ECO:0000313" key="1">
    <source>
        <dbReference type="EMBL" id="GBP08539.1"/>
    </source>
</evidence>
<reference evidence="1 2" key="1">
    <citation type="journal article" date="2019" name="Commun. Biol.">
        <title>The bagworm genome reveals a unique fibroin gene that provides high tensile strength.</title>
        <authorList>
            <person name="Kono N."/>
            <person name="Nakamura H."/>
            <person name="Ohtoshi R."/>
            <person name="Tomita M."/>
            <person name="Numata K."/>
            <person name="Arakawa K."/>
        </authorList>
    </citation>
    <scope>NUCLEOTIDE SEQUENCE [LARGE SCALE GENOMIC DNA]</scope>
</reference>
<gene>
    <name evidence="1" type="ORF">EVAR_71810_1</name>
</gene>
<proteinExistence type="predicted"/>
<evidence type="ECO:0000313" key="2">
    <source>
        <dbReference type="Proteomes" id="UP000299102"/>
    </source>
</evidence>
<dbReference type="AlphaFoldDB" id="A0A4C1T243"/>
<accession>A0A4C1T243</accession>
<dbReference type="Gene3D" id="3.40.50.300">
    <property type="entry name" value="P-loop containing nucleotide triphosphate hydrolases"/>
    <property type="match status" value="1"/>
</dbReference>
<dbReference type="EMBL" id="BGZK01004361">
    <property type="protein sequence ID" value="GBP08539.1"/>
    <property type="molecule type" value="Genomic_DNA"/>
</dbReference>